<organism evidence="3 4">
    <name type="scientific">Actinomadura monticuli</name>
    <dbReference type="NCBI Taxonomy" id="3097367"/>
    <lineage>
        <taxon>Bacteria</taxon>
        <taxon>Bacillati</taxon>
        <taxon>Actinomycetota</taxon>
        <taxon>Actinomycetes</taxon>
        <taxon>Streptosporangiales</taxon>
        <taxon>Thermomonosporaceae</taxon>
        <taxon>Actinomadura</taxon>
    </lineage>
</organism>
<evidence type="ECO:0000259" key="2">
    <source>
        <dbReference type="Pfam" id="PF00582"/>
    </source>
</evidence>
<dbReference type="EMBL" id="JAXCEI010000013">
    <property type="protein sequence ID" value="MFA1542682.1"/>
    <property type="molecule type" value="Genomic_DNA"/>
</dbReference>
<dbReference type="Pfam" id="PF00582">
    <property type="entry name" value="Usp"/>
    <property type="match status" value="2"/>
</dbReference>
<dbReference type="PRINTS" id="PR01438">
    <property type="entry name" value="UNVRSLSTRESS"/>
</dbReference>
<comment type="similarity">
    <text evidence="1">Belongs to the universal stress protein A family.</text>
</comment>
<comment type="caution">
    <text evidence="3">The sequence shown here is derived from an EMBL/GenBank/DDBJ whole genome shotgun (WGS) entry which is preliminary data.</text>
</comment>
<dbReference type="PANTHER" id="PTHR46268:SF6">
    <property type="entry name" value="UNIVERSAL STRESS PROTEIN UP12"/>
    <property type="match status" value="1"/>
</dbReference>
<dbReference type="InterPro" id="IPR006015">
    <property type="entry name" value="Universal_stress_UspA"/>
</dbReference>
<evidence type="ECO:0000256" key="1">
    <source>
        <dbReference type="ARBA" id="ARBA00008791"/>
    </source>
</evidence>
<dbReference type="SUPFAM" id="SSF52402">
    <property type="entry name" value="Adenine nucleotide alpha hydrolases-like"/>
    <property type="match status" value="2"/>
</dbReference>
<keyword evidence="4" id="KW-1185">Reference proteome</keyword>
<feature type="domain" description="UspA" evidence="2">
    <location>
        <begin position="149"/>
        <end position="281"/>
    </location>
</feature>
<accession>A0ABV4QJF6</accession>
<evidence type="ECO:0000313" key="4">
    <source>
        <dbReference type="Proteomes" id="UP001569963"/>
    </source>
</evidence>
<feature type="domain" description="UspA" evidence="2">
    <location>
        <begin position="1"/>
        <end position="139"/>
    </location>
</feature>
<dbReference type="Proteomes" id="UP001569963">
    <property type="component" value="Unassembled WGS sequence"/>
</dbReference>
<dbReference type="InterPro" id="IPR006016">
    <property type="entry name" value="UspA"/>
</dbReference>
<dbReference type="InterPro" id="IPR014729">
    <property type="entry name" value="Rossmann-like_a/b/a_fold"/>
</dbReference>
<reference evidence="3 4" key="1">
    <citation type="submission" date="2023-11" db="EMBL/GenBank/DDBJ databases">
        <title>Actinomadura monticuli sp. nov., isolated from volcanic ash.</title>
        <authorList>
            <person name="Lee S.D."/>
            <person name="Yang H."/>
            <person name="Kim I.S."/>
        </authorList>
    </citation>
    <scope>NUCLEOTIDE SEQUENCE [LARGE SCALE GENOMIC DNA]</scope>
    <source>
        <strain evidence="3 4">DLS-62</strain>
    </source>
</reference>
<gene>
    <name evidence="3" type="ORF">SM611_27430</name>
</gene>
<proteinExistence type="inferred from homology"/>
<protein>
    <submittedName>
        <fullName evidence="3">Universal stress protein</fullName>
    </submittedName>
</protein>
<sequence>MSDPIVVGADGSVPSEHALAWAADEAARYRRDLRIVHAVEKWPFDVPLTLAPGEASSLSRAGSEVLASAERVAHARRPQVPVSIELASGRTVQVLAEHSREAYEVVVGHRGLGGFAGLLLGSVGLGIVRNTACPVVLVRGEPKAERAEIAVGVGLGDDSAALEYAFRAAAARNAGLRVVHAWPFPEALDEPGAGADLRRIEERARWRVIEAHAPIRKRFPGVDVAEDIVQDNPAAALVAASRDVDLVIAGTRPHTGLTAPRSHAVTHALIHHAHCPVAVVPVTSET</sequence>
<evidence type="ECO:0000313" key="3">
    <source>
        <dbReference type="EMBL" id="MFA1542682.1"/>
    </source>
</evidence>
<dbReference type="PANTHER" id="PTHR46268">
    <property type="entry name" value="STRESS RESPONSE PROTEIN NHAX"/>
    <property type="match status" value="1"/>
</dbReference>
<name>A0ABV4QJF6_9ACTN</name>
<dbReference type="RefSeq" id="WP_371953029.1">
    <property type="nucleotide sequence ID" value="NZ_JAXCEI010000013.1"/>
</dbReference>
<dbReference type="Gene3D" id="3.40.50.620">
    <property type="entry name" value="HUPs"/>
    <property type="match status" value="2"/>
</dbReference>